<dbReference type="Gene3D" id="1.20.1600.10">
    <property type="entry name" value="Outer membrane efflux proteins (OEP)"/>
    <property type="match status" value="1"/>
</dbReference>
<keyword evidence="7" id="KW-0998">Cell outer membrane</keyword>
<dbReference type="GO" id="GO:0009279">
    <property type="term" value="C:cell outer membrane"/>
    <property type="evidence" value="ECO:0007669"/>
    <property type="project" value="UniProtKB-SubCell"/>
</dbReference>
<evidence type="ECO:0000256" key="1">
    <source>
        <dbReference type="ARBA" id="ARBA00004442"/>
    </source>
</evidence>
<evidence type="ECO:0000256" key="5">
    <source>
        <dbReference type="ARBA" id="ARBA00022692"/>
    </source>
</evidence>
<dbReference type="GO" id="GO:0015562">
    <property type="term" value="F:efflux transmembrane transporter activity"/>
    <property type="evidence" value="ECO:0007669"/>
    <property type="project" value="InterPro"/>
</dbReference>
<dbReference type="GO" id="GO:1990281">
    <property type="term" value="C:efflux pump complex"/>
    <property type="evidence" value="ECO:0007669"/>
    <property type="project" value="TreeGrafter"/>
</dbReference>
<keyword evidence="3" id="KW-0813">Transport</keyword>
<reference evidence="9 10" key="1">
    <citation type="submission" date="2018-12" db="EMBL/GenBank/DDBJ databases">
        <title>bacterium Hansschlegelia zhihuaiae S113.</title>
        <authorList>
            <person name="He J."/>
        </authorList>
    </citation>
    <scope>NUCLEOTIDE SEQUENCE [LARGE SCALE GENOMIC DNA]</scope>
    <source>
        <strain evidence="9 10">S 113</strain>
    </source>
</reference>
<feature type="coiled-coil region" evidence="8">
    <location>
        <begin position="150"/>
        <end position="240"/>
    </location>
</feature>
<dbReference type="GO" id="GO:0015288">
    <property type="term" value="F:porin activity"/>
    <property type="evidence" value="ECO:0007669"/>
    <property type="project" value="TreeGrafter"/>
</dbReference>
<comment type="subcellular location">
    <subcellularLocation>
        <location evidence="1">Cell outer membrane</location>
    </subcellularLocation>
</comment>
<dbReference type="AlphaFoldDB" id="A0A4Q0MM91"/>
<evidence type="ECO:0000256" key="8">
    <source>
        <dbReference type="SAM" id="Coils"/>
    </source>
</evidence>
<dbReference type="OrthoDB" id="9789368at2"/>
<keyword evidence="4" id="KW-1134">Transmembrane beta strand</keyword>
<dbReference type="PANTHER" id="PTHR30026">
    <property type="entry name" value="OUTER MEMBRANE PROTEIN TOLC"/>
    <property type="match status" value="1"/>
</dbReference>
<dbReference type="SUPFAM" id="SSF56954">
    <property type="entry name" value="Outer membrane efflux proteins (OEP)"/>
    <property type="match status" value="1"/>
</dbReference>
<dbReference type="EMBL" id="RYFI01000003">
    <property type="protein sequence ID" value="RXF74575.1"/>
    <property type="molecule type" value="Genomic_DNA"/>
</dbReference>
<keyword evidence="5" id="KW-0812">Transmembrane</keyword>
<keyword evidence="6" id="KW-0472">Membrane</keyword>
<protein>
    <submittedName>
        <fullName evidence="9">Channel protein TolC</fullName>
    </submittedName>
</protein>
<proteinExistence type="inferred from homology"/>
<dbReference type="InterPro" id="IPR010130">
    <property type="entry name" value="T1SS_OMP_TolC"/>
</dbReference>
<evidence type="ECO:0000256" key="7">
    <source>
        <dbReference type="ARBA" id="ARBA00023237"/>
    </source>
</evidence>
<comment type="caution">
    <text evidence="9">The sequence shown here is derived from an EMBL/GenBank/DDBJ whole genome shotgun (WGS) entry which is preliminary data.</text>
</comment>
<evidence type="ECO:0000313" key="10">
    <source>
        <dbReference type="Proteomes" id="UP000289708"/>
    </source>
</evidence>
<name>A0A4Q0MM91_9HYPH</name>
<dbReference type="Proteomes" id="UP000289708">
    <property type="component" value="Unassembled WGS sequence"/>
</dbReference>
<evidence type="ECO:0000256" key="4">
    <source>
        <dbReference type="ARBA" id="ARBA00022452"/>
    </source>
</evidence>
<dbReference type="Pfam" id="PF02321">
    <property type="entry name" value="OEP"/>
    <property type="match status" value="2"/>
</dbReference>
<dbReference type="PANTHER" id="PTHR30026:SF22">
    <property type="entry name" value="OUTER MEMBRANE EFFLUX PROTEIN"/>
    <property type="match status" value="1"/>
</dbReference>
<organism evidence="9 10">
    <name type="scientific">Hansschlegelia zhihuaiae</name>
    <dbReference type="NCBI Taxonomy" id="405005"/>
    <lineage>
        <taxon>Bacteria</taxon>
        <taxon>Pseudomonadati</taxon>
        <taxon>Pseudomonadota</taxon>
        <taxon>Alphaproteobacteria</taxon>
        <taxon>Hyphomicrobiales</taxon>
        <taxon>Methylopilaceae</taxon>
        <taxon>Hansschlegelia</taxon>
    </lineage>
</organism>
<comment type="similarity">
    <text evidence="2">Belongs to the outer membrane factor (OMF) (TC 1.B.17) family.</text>
</comment>
<gene>
    <name evidence="9" type="ORF">EK403_04015</name>
</gene>
<evidence type="ECO:0000256" key="3">
    <source>
        <dbReference type="ARBA" id="ARBA00022448"/>
    </source>
</evidence>
<accession>A0A4Q0MM91</accession>
<dbReference type="NCBIfam" id="TIGR01844">
    <property type="entry name" value="type_I_sec_TolC"/>
    <property type="match status" value="1"/>
</dbReference>
<dbReference type="RefSeq" id="WP_128776225.1">
    <property type="nucleotide sequence ID" value="NZ_RYFI01000003.1"/>
</dbReference>
<keyword evidence="10" id="KW-1185">Reference proteome</keyword>
<evidence type="ECO:0000313" key="9">
    <source>
        <dbReference type="EMBL" id="RXF74575.1"/>
    </source>
</evidence>
<evidence type="ECO:0000256" key="6">
    <source>
        <dbReference type="ARBA" id="ARBA00023136"/>
    </source>
</evidence>
<keyword evidence="8" id="KW-0175">Coiled coil</keyword>
<dbReference type="InterPro" id="IPR003423">
    <property type="entry name" value="OMP_efflux"/>
</dbReference>
<evidence type="ECO:0000256" key="2">
    <source>
        <dbReference type="ARBA" id="ARBA00007613"/>
    </source>
</evidence>
<dbReference type="InterPro" id="IPR051906">
    <property type="entry name" value="TolC-like"/>
</dbReference>
<sequence>MPTSVYFRRGGRALVAAAIGFTSALTPLASARAQSLEQSLARAYSANPTLNSQRASVRAIDEQVPQALSGYRPVISATADIGALKQSTKLKQSGGAQADLSGFNPVQQGQIAQLLQGVGGSTGSGTVHPRGVGVSAQQTLFDGFRTYNSVRSAESNILGAREQLRNTEQNVLFDAAQAYMDVLRDYAILDVRKNNVEVLKEELRAARERFQVGEVTRTDTAQAEAAVEGANTEVSEAEATLNTSRATYRQVVGMDIGRPRAARSIDRLLPKNLGAAINLSQAQHPAILAAFHGVDAATLQIRVFEADLYPQVGLEAAFQRRWDDSVQQEGRTTSSSIVGRLTIPIYQGGSEYSRVRQAKETAGQRRLEADISRDQVRQAVVSAWGNVQAATAQIASAQAQIEANQVALNGVREEAKVGQRTTLDVLNAQQAVLDSRQTLIVAQRDRVVASFALLSAVGWLTAEKLGLGVARYDANVHYEQVRDKWIGLRTPDGR</sequence>